<keyword evidence="1" id="KW-0808">Transferase</keyword>
<proteinExistence type="predicted"/>
<dbReference type="SUPFAM" id="SSF53335">
    <property type="entry name" value="S-adenosyl-L-methionine-dependent methyltransferases"/>
    <property type="match status" value="1"/>
</dbReference>
<name>A0A5C4LF14_9HYPH</name>
<organism evidence="1 2">
    <name type="scientific">Methylobacterium terricola</name>
    <dbReference type="NCBI Taxonomy" id="2583531"/>
    <lineage>
        <taxon>Bacteria</taxon>
        <taxon>Pseudomonadati</taxon>
        <taxon>Pseudomonadota</taxon>
        <taxon>Alphaproteobacteria</taxon>
        <taxon>Hyphomicrobiales</taxon>
        <taxon>Methylobacteriaceae</taxon>
        <taxon>Methylobacterium</taxon>
    </lineage>
</organism>
<sequence length="301" mass="31900">MRPGSLTLDAFLGRRAADRRLARLTHDVPLPEARGLEFGPGDNPTPLPEGVRVATVDRALDAGSGLPDAAPIDHAWAGSGSLAAALGRDDHEPGYDFAIAAQVAQYVPNLLGWLRGIHGVLRAGGVLNLSLPDKRFMFDAARPASTLAELVEADLLGLTRPSPRQLFAHASEARAIGPERIWAGEDPAAAPRLAGAEALAHAHAEAAAALASGRYVACHCWVFTPESFLGLVAGAARLGLFPFVLNRIGATEVGGFEFYVSMRRDAEEDPEALRRLQDGAVDHLGRVLAQQRRTATLLAGR</sequence>
<evidence type="ECO:0000313" key="1">
    <source>
        <dbReference type="EMBL" id="TNC12368.1"/>
    </source>
</evidence>
<dbReference type="AlphaFoldDB" id="A0A5C4LF14"/>
<reference evidence="1 2" key="1">
    <citation type="submission" date="2019-06" db="EMBL/GenBank/DDBJ databases">
        <title>Genome of Methylobacterium sp. 17Sr1-39.</title>
        <authorList>
            <person name="Seo T."/>
        </authorList>
    </citation>
    <scope>NUCLEOTIDE SEQUENCE [LARGE SCALE GENOMIC DNA]</scope>
    <source>
        <strain evidence="1 2">17Sr1-39</strain>
    </source>
</reference>
<accession>A0A5C4LF14</accession>
<dbReference type="GO" id="GO:0032259">
    <property type="term" value="P:methylation"/>
    <property type="evidence" value="ECO:0007669"/>
    <property type="project" value="UniProtKB-KW"/>
</dbReference>
<dbReference type="GO" id="GO:0008168">
    <property type="term" value="F:methyltransferase activity"/>
    <property type="evidence" value="ECO:0007669"/>
    <property type="project" value="UniProtKB-KW"/>
</dbReference>
<dbReference type="EMBL" id="VDDA01000006">
    <property type="protein sequence ID" value="TNC12368.1"/>
    <property type="molecule type" value="Genomic_DNA"/>
</dbReference>
<dbReference type="Proteomes" id="UP000305267">
    <property type="component" value="Unassembled WGS sequence"/>
</dbReference>
<comment type="caution">
    <text evidence="1">The sequence shown here is derived from an EMBL/GenBank/DDBJ whole genome shotgun (WGS) entry which is preliminary data.</text>
</comment>
<gene>
    <name evidence="1" type="ORF">FF100_16195</name>
</gene>
<evidence type="ECO:0000313" key="2">
    <source>
        <dbReference type="Proteomes" id="UP000305267"/>
    </source>
</evidence>
<protein>
    <submittedName>
        <fullName evidence="1">Class I SAM-dependent methyltransferase</fullName>
    </submittedName>
</protein>
<keyword evidence="1" id="KW-0489">Methyltransferase</keyword>
<keyword evidence="2" id="KW-1185">Reference proteome</keyword>
<dbReference type="OrthoDB" id="210346at2"/>
<dbReference type="InterPro" id="IPR029063">
    <property type="entry name" value="SAM-dependent_MTases_sf"/>
</dbReference>
<dbReference type="RefSeq" id="WP_139036724.1">
    <property type="nucleotide sequence ID" value="NZ_VDDA01000006.1"/>
</dbReference>